<dbReference type="AlphaFoldDB" id="A0AAD9YLT5"/>
<gene>
    <name evidence="1" type="ORF">CKAH01_15109</name>
</gene>
<reference evidence="1" key="1">
    <citation type="submission" date="2023-02" db="EMBL/GenBank/DDBJ databases">
        <title>Colletotrichum kahawae CIFC_Que2 genome sequencing and assembly.</title>
        <authorList>
            <person name="Baroncelli R."/>
        </authorList>
    </citation>
    <scope>NUCLEOTIDE SEQUENCE</scope>
    <source>
        <strain evidence="1">CIFC_Que2</strain>
    </source>
</reference>
<accession>A0AAD9YLT5</accession>
<comment type="caution">
    <text evidence="1">The sequence shown here is derived from an EMBL/GenBank/DDBJ whole genome shotgun (WGS) entry which is preliminary data.</text>
</comment>
<sequence>MSCSFYTDTSCRGRIYSSSGRVTWLSSDWNDKFSSFRCNA</sequence>
<proteinExistence type="predicted"/>
<keyword evidence="2" id="KW-1185">Reference proteome</keyword>
<evidence type="ECO:0000313" key="1">
    <source>
        <dbReference type="EMBL" id="KAK2769651.1"/>
    </source>
</evidence>
<dbReference type="EMBL" id="VYYT01000108">
    <property type="protein sequence ID" value="KAK2769651.1"/>
    <property type="molecule type" value="Genomic_DNA"/>
</dbReference>
<dbReference type="Proteomes" id="UP001281614">
    <property type="component" value="Unassembled WGS sequence"/>
</dbReference>
<protein>
    <submittedName>
        <fullName evidence="1">Uncharacterized protein</fullName>
    </submittedName>
</protein>
<dbReference type="Gene3D" id="2.60.20.10">
    <property type="entry name" value="Crystallins"/>
    <property type="match status" value="1"/>
</dbReference>
<name>A0AAD9YLT5_COLKA</name>
<organism evidence="1 2">
    <name type="scientific">Colletotrichum kahawae</name>
    <name type="common">Coffee berry disease fungus</name>
    <dbReference type="NCBI Taxonomy" id="34407"/>
    <lineage>
        <taxon>Eukaryota</taxon>
        <taxon>Fungi</taxon>
        <taxon>Dikarya</taxon>
        <taxon>Ascomycota</taxon>
        <taxon>Pezizomycotina</taxon>
        <taxon>Sordariomycetes</taxon>
        <taxon>Hypocreomycetidae</taxon>
        <taxon>Glomerellales</taxon>
        <taxon>Glomerellaceae</taxon>
        <taxon>Colletotrichum</taxon>
        <taxon>Colletotrichum gloeosporioides species complex</taxon>
    </lineage>
</organism>
<evidence type="ECO:0000313" key="2">
    <source>
        <dbReference type="Proteomes" id="UP001281614"/>
    </source>
</evidence>